<dbReference type="GO" id="GO:0003677">
    <property type="term" value="F:DNA binding"/>
    <property type="evidence" value="ECO:0007669"/>
    <property type="project" value="UniProtKB-KW"/>
</dbReference>
<keyword evidence="2" id="KW-0238">DNA-binding</keyword>
<evidence type="ECO:0000256" key="3">
    <source>
        <dbReference type="ARBA" id="ARBA00023163"/>
    </source>
</evidence>
<dbReference type="CDD" id="cd05013">
    <property type="entry name" value="SIS_RpiR"/>
    <property type="match status" value="1"/>
</dbReference>
<dbReference type="AlphaFoldDB" id="A0A1Y0L2B2"/>
<evidence type="ECO:0000313" key="7">
    <source>
        <dbReference type="Proteomes" id="UP000231179"/>
    </source>
</evidence>
<proteinExistence type="predicted"/>
<evidence type="ECO:0000313" key="6">
    <source>
        <dbReference type="EMBL" id="ATX71211.1"/>
    </source>
</evidence>
<dbReference type="Pfam" id="PF01380">
    <property type="entry name" value="SIS"/>
    <property type="match status" value="1"/>
</dbReference>
<dbReference type="Proteomes" id="UP000231179">
    <property type="component" value="Chromosome"/>
</dbReference>
<feature type="domain" description="SIS" evidence="5">
    <location>
        <begin position="123"/>
        <end position="267"/>
    </location>
</feature>
<dbReference type="Gene3D" id="3.40.50.10490">
    <property type="entry name" value="Glucose-6-phosphate isomerase like protein, domain 1"/>
    <property type="match status" value="1"/>
</dbReference>
<dbReference type="PROSITE" id="PS51071">
    <property type="entry name" value="HTH_RPIR"/>
    <property type="match status" value="1"/>
</dbReference>
<dbReference type="InterPro" id="IPR046348">
    <property type="entry name" value="SIS_dom_sf"/>
</dbReference>
<dbReference type="EMBL" id="CP024870">
    <property type="protein sequence ID" value="ATX71211.1"/>
    <property type="molecule type" value="Genomic_DNA"/>
</dbReference>
<protein>
    <submittedName>
        <fullName evidence="6">MurR/RpiR family transcriptional regulator</fullName>
    </submittedName>
</protein>
<dbReference type="InterPro" id="IPR000281">
    <property type="entry name" value="HTH_RpiR"/>
</dbReference>
<dbReference type="GO" id="GO:0003700">
    <property type="term" value="F:DNA-binding transcription factor activity"/>
    <property type="evidence" value="ECO:0007669"/>
    <property type="project" value="InterPro"/>
</dbReference>
<dbReference type="InterPro" id="IPR001347">
    <property type="entry name" value="SIS_dom"/>
</dbReference>
<dbReference type="OrthoDB" id="3684496at2"/>
<dbReference type="InterPro" id="IPR047640">
    <property type="entry name" value="RpiR-like"/>
</dbReference>
<evidence type="ECO:0000256" key="1">
    <source>
        <dbReference type="ARBA" id="ARBA00023015"/>
    </source>
</evidence>
<keyword evidence="1" id="KW-0805">Transcription regulation</keyword>
<gene>
    <name evidence="6" type="ORF">SCLAR_v1c09050</name>
</gene>
<dbReference type="GO" id="GO:0097367">
    <property type="term" value="F:carbohydrate derivative binding"/>
    <property type="evidence" value="ECO:0007669"/>
    <property type="project" value="InterPro"/>
</dbReference>
<dbReference type="SUPFAM" id="SSF46689">
    <property type="entry name" value="Homeodomain-like"/>
    <property type="match status" value="1"/>
</dbReference>
<dbReference type="PROSITE" id="PS51464">
    <property type="entry name" value="SIS"/>
    <property type="match status" value="1"/>
</dbReference>
<dbReference type="KEGG" id="scla:SCLARK_001323"/>
<dbReference type="SUPFAM" id="SSF53697">
    <property type="entry name" value="SIS domain"/>
    <property type="match status" value="1"/>
</dbReference>
<keyword evidence="7" id="KW-1185">Reference proteome</keyword>
<dbReference type="InterPro" id="IPR036388">
    <property type="entry name" value="WH-like_DNA-bd_sf"/>
</dbReference>
<evidence type="ECO:0000259" key="5">
    <source>
        <dbReference type="PROSITE" id="PS51464"/>
    </source>
</evidence>
<evidence type="ECO:0000256" key="2">
    <source>
        <dbReference type="ARBA" id="ARBA00023125"/>
    </source>
</evidence>
<dbReference type="PANTHER" id="PTHR30514:SF21">
    <property type="entry name" value="RPIR-FAMILY TRANSCRIPTIONAL REGULATOR"/>
    <property type="match status" value="1"/>
</dbReference>
<keyword evidence="3" id="KW-0804">Transcription</keyword>
<dbReference type="RefSeq" id="WP_100254752.1">
    <property type="nucleotide sequence ID" value="NZ_CP015819.1"/>
</dbReference>
<accession>A0A1Y0L2B2</accession>
<sequence length="280" mass="32307">MSQFDIYEKIVEEAKDGKNIYFYISNYIINHIQEIYNMNIKEFATNTFTSVATIHRFIKYLNLESYKEMKYILKNVSETRLGESGISDSNNNDIVENIHKQLVKTIDQTASLLHQQQEKIITISKQIIKCNRIILVGFGGTYNVARDFYNKLQRLGIICNISQDIHNLSFLSRLLGKNDIIFIVSYSGVTEEILRLLKLLKNDESSNKPQIISITKNVDNPVQQSSDINLVVQSNESTIRHTSLTSRTAILFAIDCIYSSIINEDKEKYSRILKFTEVEK</sequence>
<name>A0A1Y0L2B2_9MOLU</name>
<dbReference type="GO" id="GO:1901135">
    <property type="term" value="P:carbohydrate derivative metabolic process"/>
    <property type="evidence" value="ECO:0007669"/>
    <property type="project" value="InterPro"/>
</dbReference>
<dbReference type="PANTHER" id="PTHR30514">
    <property type="entry name" value="GLUCOKINASE"/>
    <property type="match status" value="1"/>
</dbReference>
<feature type="domain" description="HTH rpiR-type" evidence="4">
    <location>
        <begin position="4"/>
        <end position="80"/>
    </location>
</feature>
<reference evidence="6 7" key="1">
    <citation type="submission" date="2017-11" db="EMBL/GenBank/DDBJ databases">
        <title>Complete genome sequence of Spiroplasma clarkii CN-5 (DSM 19994).</title>
        <authorList>
            <person name="Tsai Y.-M."/>
            <person name="Chang A."/>
            <person name="Lo W.-S."/>
            <person name="Kuo C.-H."/>
        </authorList>
    </citation>
    <scope>NUCLEOTIDE SEQUENCE [LARGE SCALE GENOMIC DNA]</scope>
    <source>
        <strain evidence="6 7">CN-5</strain>
    </source>
</reference>
<dbReference type="Gene3D" id="1.10.10.10">
    <property type="entry name" value="Winged helix-like DNA-binding domain superfamily/Winged helix DNA-binding domain"/>
    <property type="match status" value="1"/>
</dbReference>
<evidence type="ECO:0000259" key="4">
    <source>
        <dbReference type="PROSITE" id="PS51071"/>
    </source>
</evidence>
<dbReference type="InterPro" id="IPR009057">
    <property type="entry name" value="Homeodomain-like_sf"/>
</dbReference>
<dbReference type="InterPro" id="IPR035472">
    <property type="entry name" value="RpiR-like_SIS"/>
</dbReference>
<organism evidence="6 7">
    <name type="scientific">Spiroplasma clarkii</name>
    <dbReference type="NCBI Taxonomy" id="2139"/>
    <lineage>
        <taxon>Bacteria</taxon>
        <taxon>Bacillati</taxon>
        <taxon>Mycoplasmatota</taxon>
        <taxon>Mollicutes</taxon>
        <taxon>Entomoplasmatales</taxon>
        <taxon>Spiroplasmataceae</taxon>
        <taxon>Spiroplasma</taxon>
    </lineage>
</organism>